<dbReference type="PANTHER" id="PTHR10458">
    <property type="entry name" value="PEPTIDE DEFORMYLASE"/>
    <property type="match status" value="1"/>
</dbReference>
<reference evidence="4" key="1">
    <citation type="submission" date="2022-02" db="EMBL/GenBank/DDBJ databases">
        <authorList>
            <person name="Leng L."/>
        </authorList>
    </citation>
    <scope>NUCLEOTIDE SEQUENCE</scope>
    <source>
        <strain evidence="4">JI</strain>
    </source>
</reference>
<evidence type="ECO:0000256" key="2">
    <source>
        <dbReference type="ARBA" id="ARBA00023004"/>
    </source>
</evidence>
<dbReference type="PANTHER" id="PTHR10458:SF22">
    <property type="entry name" value="PEPTIDE DEFORMYLASE"/>
    <property type="match status" value="1"/>
</dbReference>
<evidence type="ECO:0000313" key="4">
    <source>
        <dbReference type="EMBL" id="MDF9408161.1"/>
    </source>
</evidence>
<keyword evidence="3 4" id="KW-0378">Hydrolase</keyword>
<dbReference type="GO" id="GO:0006412">
    <property type="term" value="P:translation"/>
    <property type="evidence" value="ECO:0007669"/>
    <property type="project" value="UniProtKB-UniRule"/>
</dbReference>
<evidence type="ECO:0000256" key="3">
    <source>
        <dbReference type="HAMAP-Rule" id="MF_00163"/>
    </source>
</evidence>
<dbReference type="HAMAP" id="MF_00163">
    <property type="entry name" value="Pep_deformylase"/>
    <property type="match status" value="1"/>
</dbReference>
<accession>A0A9X4H275</accession>
<dbReference type="GO" id="GO:0046872">
    <property type="term" value="F:metal ion binding"/>
    <property type="evidence" value="ECO:0007669"/>
    <property type="project" value="UniProtKB-KW"/>
</dbReference>
<evidence type="ECO:0000313" key="5">
    <source>
        <dbReference type="Proteomes" id="UP001154312"/>
    </source>
</evidence>
<feature type="binding site" evidence="3">
    <location>
        <position position="134"/>
    </location>
    <ligand>
        <name>Fe cation</name>
        <dbReference type="ChEBI" id="CHEBI:24875"/>
    </ligand>
</feature>
<dbReference type="NCBIfam" id="TIGR00079">
    <property type="entry name" value="pept_deformyl"/>
    <property type="match status" value="1"/>
</dbReference>
<proteinExistence type="inferred from homology"/>
<dbReference type="PIRSF" id="PIRSF004749">
    <property type="entry name" value="Pep_def"/>
    <property type="match status" value="1"/>
</dbReference>
<feature type="binding site" evidence="3">
    <location>
        <position position="88"/>
    </location>
    <ligand>
        <name>Fe cation</name>
        <dbReference type="ChEBI" id="CHEBI:24875"/>
    </ligand>
</feature>
<comment type="cofactor">
    <cofactor evidence="3">
        <name>Fe(2+)</name>
        <dbReference type="ChEBI" id="CHEBI:29033"/>
    </cofactor>
    <text evidence="3">Binds 1 Fe(2+) ion.</text>
</comment>
<keyword evidence="5" id="KW-1185">Reference proteome</keyword>
<dbReference type="RefSeq" id="WP_277443451.1">
    <property type="nucleotide sequence ID" value="NZ_JAKOAV010000010.1"/>
</dbReference>
<comment type="caution">
    <text evidence="4">The sequence shown here is derived from an EMBL/GenBank/DDBJ whole genome shotgun (WGS) entry which is preliminary data.</text>
</comment>
<dbReference type="EMBL" id="JAKOAV010000010">
    <property type="protein sequence ID" value="MDF9408161.1"/>
    <property type="molecule type" value="Genomic_DNA"/>
</dbReference>
<dbReference type="NCBIfam" id="NF001159">
    <property type="entry name" value="PRK00150.1-3"/>
    <property type="match status" value="1"/>
</dbReference>
<dbReference type="CDD" id="cd00487">
    <property type="entry name" value="Pep_deformylase"/>
    <property type="match status" value="1"/>
</dbReference>
<dbReference type="EC" id="3.5.1.88" evidence="3"/>
<evidence type="ECO:0000256" key="1">
    <source>
        <dbReference type="ARBA" id="ARBA00010759"/>
    </source>
</evidence>
<comment type="function">
    <text evidence="3">Removes the formyl group from the N-terminal Met of newly synthesized proteins. Requires at least a dipeptide for an efficient rate of reaction. N-terminal L-methionine is a prerequisite for activity but the enzyme has broad specificity at other positions.</text>
</comment>
<name>A0A9X4H275_9FIRM</name>
<dbReference type="InterPro" id="IPR036821">
    <property type="entry name" value="Peptide_deformylase_sf"/>
</dbReference>
<dbReference type="Pfam" id="PF01327">
    <property type="entry name" value="Pep_deformylase"/>
    <property type="match status" value="1"/>
</dbReference>
<dbReference type="Proteomes" id="UP001154312">
    <property type="component" value="Unassembled WGS sequence"/>
</dbReference>
<dbReference type="GO" id="GO:0042586">
    <property type="term" value="F:peptide deformylase activity"/>
    <property type="evidence" value="ECO:0007669"/>
    <property type="project" value="UniProtKB-UniRule"/>
</dbReference>
<dbReference type="InterPro" id="IPR023635">
    <property type="entry name" value="Peptide_deformylase"/>
</dbReference>
<comment type="catalytic activity">
    <reaction evidence="3">
        <text>N-terminal N-formyl-L-methionyl-[peptide] + H2O = N-terminal L-methionyl-[peptide] + formate</text>
        <dbReference type="Rhea" id="RHEA:24420"/>
        <dbReference type="Rhea" id="RHEA-COMP:10639"/>
        <dbReference type="Rhea" id="RHEA-COMP:10640"/>
        <dbReference type="ChEBI" id="CHEBI:15377"/>
        <dbReference type="ChEBI" id="CHEBI:15740"/>
        <dbReference type="ChEBI" id="CHEBI:49298"/>
        <dbReference type="ChEBI" id="CHEBI:64731"/>
        <dbReference type="EC" id="3.5.1.88"/>
    </reaction>
</comment>
<dbReference type="Gene3D" id="3.90.45.10">
    <property type="entry name" value="Peptide deformylase"/>
    <property type="match status" value="1"/>
</dbReference>
<feature type="binding site" evidence="3">
    <location>
        <position position="130"/>
    </location>
    <ligand>
        <name>Fe cation</name>
        <dbReference type="ChEBI" id="CHEBI:24875"/>
    </ligand>
</feature>
<gene>
    <name evidence="3 4" type="primary">def</name>
    <name evidence="4" type="ORF">L7E55_07265</name>
</gene>
<dbReference type="SUPFAM" id="SSF56420">
    <property type="entry name" value="Peptide deformylase"/>
    <property type="match status" value="1"/>
</dbReference>
<feature type="active site" evidence="3">
    <location>
        <position position="131"/>
    </location>
</feature>
<sequence>MAIYKIVELGNKILRERAKAVPKITSNILKLLDNMADTLYSEKGVGLAAPQVGVAKRVVVIDAGEGLVELINPEIIKFEGQETDTEGCLSIPGTVGDVTRAAAVEVKCQDRHGKEQIIQASNLFARVLQHEIDHLDGVLFIDRAKKVWKVKN</sequence>
<comment type="similarity">
    <text evidence="1 3">Belongs to the polypeptide deformylase family.</text>
</comment>
<organism evidence="4 5">
    <name type="scientific">Pelotomaculum isophthalicicum JI</name>
    <dbReference type="NCBI Taxonomy" id="947010"/>
    <lineage>
        <taxon>Bacteria</taxon>
        <taxon>Bacillati</taxon>
        <taxon>Bacillota</taxon>
        <taxon>Clostridia</taxon>
        <taxon>Eubacteriales</taxon>
        <taxon>Desulfotomaculaceae</taxon>
        <taxon>Pelotomaculum</taxon>
    </lineage>
</organism>
<keyword evidence="3" id="KW-0479">Metal-binding</keyword>
<dbReference type="PRINTS" id="PR01576">
    <property type="entry name" value="PDEFORMYLASE"/>
</dbReference>
<keyword evidence="2 3" id="KW-0408">Iron</keyword>
<dbReference type="AlphaFoldDB" id="A0A9X4H275"/>
<keyword evidence="3" id="KW-0648">Protein biosynthesis</keyword>
<protein>
    <recommendedName>
        <fullName evidence="3">Peptide deformylase</fullName>
        <shortName evidence="3">PDF</shortName>
        <ecNumber evidence="3">3.5.1.88</ecNumber>
    </recommendedName>
    <alternativeName>
        <fullName evidence="3">Polypeptide deformylase</fullName>
    </alternativeName>
</protein>